<sequence length="467" mass="51289">MSAVKLPSIDDFVMLKPISRGAFGKVYLAHKKDHMDQLFAIKVVKKSEMVHKNMVDQVLAERNALAVSCSPFVVHLFYCLQTPSCVHLVMEYMIGGDVKSLLHVYGFFDEPMARFYAAEAALALDYLHRRGIVHRDLKPDNMLISAQGHIKLTDFGLSQVERKHIELADVLGTPASRACSRPVLGRTPGQLLSLTSDLSFTGARPQGMAVCSATRRSCRRRLPRGSLTGSVGSLEVNRRSSLKRSPTSPPGGEVKRLHFDLASSPPLRSPLHSSVTSSDAVSPEWADGGAAHADEVFVPKRPSTTPGPGCSVERRSPKVSRSRRHLLGTPDYLAPELLQGHKHGAPVDWWALGVCLYEFMVGLPPFCDQSLEAVFANILRGELEWPVGDEALSPAAEHAVLALLTREPGARPGFQELRALPFFEGVTWDSLLDQEPPFLPVPDNDTDTGYFDARNKMQHLQLSSFGS</sequence>
<dbReference type="FunFam" id="3.30.200.20:FF:000550">
    <property type="entry name" value="Serine/threonine-protein kinase greatwall"/>
    <property type="match status" value="1"/>
</dbReference>
<dbReference type="FunFam" id="1.10.510.10:FF:000484">
    <property type="entry name" value="Serine/threonine-protein kinase greatwall, putative"/>
    <property type="match status" value="1"/>
</dbReference>
<accession>A0A1E1X232</accession>
<keyword evidence="6" id="KW-0547">Nucleotide-binding</keyword>
<dbReference type="Gene3D" id="1.10.510.10">
    <property type="entry name" value="Transferase(Phosphotransferase) domain 1"/>
    <property type="match status" value="2"/>
</dbReference>
<dbReference type="GO" id="GO:0004674">
    <property type="term" value="F:protein serine/threonine kinase activity"/>
    <property type="evidence" value="ECO:0007669"/>
    <property type="project" value="UniProtKB-KW"/>
</dbReference>
<evidence type="ECO:0000256" key="7">
    <source>
        <dbReference type="ARBA" id="ARBA00022777"/>
    </source>
</evidence>
<dbReference type="GO" id="GO:0005634">
    <property type="term" value="C:nucleus"/>
    <property type="evidence" value="ECO:0007669"/>
    <property type="project" value="TreeGrafter"/>
</dbReference>
<dbReference type="GO" id="GO:0035556">
    <property type="term" value="P:intracellular signal transduction"/>
    <property type="evidence" value="ECO:0007669"/>
    <property type="project" value="TreeGrafter"/>
</dbReference>
<evidence type="ECO:0000256" key="3">
    <source>
        <dbReference type="ARBA" id="ARBA00022148"/>
    </source>
</evidence>
<feature type="compositionally biased region" description="Low complexity" evidence="12">
    <location>
        <begin position="261"/>
        <end position="274"/>
    </location>
</feature>
<keyword evidence="7 15" id="KW-0418">Kinase</keyword>
<protein>
    <recommendedName>
        <fullName evidence="3">Serine/threonine-protein kinase greatwall</fullName>
        <ecNumber evidence="2">2.7.11.1</ecNumber>
    </recommendedName>
    <alternativeName>
        <fullName evidence="9">Microtubule-associated serine/threonine-protein kinase-like</fullName>
    </alternativeName>
</protein>
<dbReference type="PROSITE" id="PS51285">
    <property type="entry name" value="AGC_KINASE_CTER"/>
    <property type="match status" value="1"/>
</dbReference>
<evidence type="ECO:0000259" key="13">
    <source>
        <dbReference type="PROSITE" id="PS50011"/>
    </source>
</evidence>
<evidence type="ECO:0000256" key="12">
    <source>
        <dbReference type="SAM" id="MobiDB-lite"/>
    </source>
</evidence>
<proteinExistence type="evidence at transcript level"/>
<dbReference type="PROSITE" id="PS00108">
    <property type="entry name" value="PROTEIN_KINASE_ST"/>
    <property type="match status" value="1"/>
</dbReference>
<evidence type="ECO:0000259" key="14">
    <source>
        <dbReference type="PROSITE" id="PS51285"/>
    </source>
</evidence>
<dbReference type="SUPFAM" id="SSF56112">
    <property type="entry name" value="Protein kinase-like (PK-like)"/>
    <property type="match status" value="1"/>
</dbReference>
<dbReference type="AlphaFoldDB" id="A0A1E1X232"/>
<name>A0A1E1X232_9ACAR</name>
<dbReference type="GO" id="GO:0005524">
    <property type="term" value="F:ATP binding"/>
    <property type="evidence" value="ECO:0007669"/>
    <property type="project" value="UniProtKB-KW"/>
</dbReference>
<evidence type="ECO:0000256" key="1">
    <source>
        <dbReference type="ARBA" id="ARBA00009903"/>
    </source>
</evidence>
<reference evidence="15" key="1">
    <citation type="journal article" date="2017" name="Front. Cell. Infect. Microbiol.">
        <title>The Distinct Transcriptional Response of the Midgut of Amblyomma sculptum and Amblyomma aureolatum Ticks to Rickettsia rickettsii Correlates to Their Differences in Susceptibility to Infection.</title>
        <authorList>
            <person name="Martins L.A."/>
            <person name="Galletti M.F.B.M."/>
            <person name="Ribeiro J.M."/>
            <person name="Fujita A."/>
            <person name="Costa F.B."/>
            <person name="Labruna M.B."/>
            <person name="Daffre S."/>
            <person name="Fogaca A.C."/>
        </authorList>
    </citation>
    <scope>NUCLEOTIDE SEQUENCE</scope>
</reference>
<comment type="catalytic activity">
    <reaction evidence="11">
        <text>L-seryl-[protein] + ATP = O-phospho-L-seryl-[protein] + ADP + H(+)</text>
        <dbReference type="Rhea" id="RHEA:17989"/>
        <dbReference type="Rhea" id="RHEA-COMP:9863"/>
        <dbReference type="Rhea" id="RHEA-COMP:11604"/>
        <dbReference type="ChEBI" id="CHEBI:15378"/>
        <dbReference type="ChEBI" id="CHEBI:29999"/>
        <dbReference type="ChEBI" id="CHEBI:30616"/>
        <dbReference type="ChEBI" id="CHEBI:83421"/>
        <dbReference type="ChEBI" id="CHEBI:456216"/>
        <dbReference type="EC" id="2.7.11.1"/>
    </reaction>
</comment>
<evidence type="ECO:0000256" key="11">
    <source>
        <dbReference type="ARBA" id="ARBA00048679"/>
    </source>
</evidence>
<keyword evidence="5" id="KW-0808">Transferase</keyword>
<evidence type="ECO:0000313" key="15">
    <source>
        <dbReference type="EMBL" id="JAT93325.1"/>
    </source>
</evidence>
<evidence type="ECO:0000256" key="10">
    <source>
        <dbReference type="ARBA" id="ARBA00047899"/>
    </source>
</evidence>
<dbReference type="CDD" id="cd05610">
    <property type="entry name" value="STKc_MASTL"/>
    <property type="match status" value="1"/>
</dbReference>
<comment type="catalytic activity">
    <reaction evidence="10">
        <text>L-threonyl-[protein] + ATP = O-phospho-L-threonyl-[protein] + ADP + H(+)</text>
        <dbReference type="Rhea" id="RHEA:46608"/>
        <dbReference type="Rhea" id="RHEA-COMP:11060"/>
        <dbReference type="Rhea" id="RHEA-COMP:11605"/>
        <dbReference type="ChEBI" id="CHEBI:15378"/>
        <dbReference type="ChEBI" id="CHEBI:30013"/>
        <dbReference type="ChEBI" id="CHEBI:30616"/>
        <dbReference type="ChEBI" id="CHEBI:61977"/>
        <dbReference type="ChEBI" id="CHEBI:456216"/>
        <dbReference type="EC" id="2.7.11.1"/>
    </reaction>
</comment>
<keyword evidence="8" id="KW-0067">ATP-binding</keyword>
<keyword evidence="4" id="KW-0723">Serine/threonine-protein kinase</keyword>
<dbReference type="InterPro" id="IPR008271">
    <property type="entry name" value="Ser/Thr_kinase_AS"/>
</dbReference>
<dbReference type="InterPro" id="IPR000961">
    <property type="entry name" value="AGC-kinase_C"/>
</dbReference>
<dbReference type="PROSITE" id="PS50011">
    <property type="entry name" value="PROTEIN_KINASE_DOM"/>
    <property type="match status" value="1"/>
</dbReference>
<dbReference type="InterPro" id="IPR000719">
    <property type="entry name" value="Prot_kinase_dom"/>
</dbReference>
<evidence type="ECO:0000256" key="6">
    <source>
        <dbReference type="ARBA" id="ARBA00022741"/>
    </source>
</evidence>
<feature type="region of interest" description="Disordered" evidence="12">
    <location>
        <begin position="221"/>
        <end position="285"/>
    </location>
</feature>
<comment type="similarity">
    <text evidence="1">Belongs to the protein kinase superfamily. AGC Ser/Thr protein kinase family.</text>
</comment>
<feature type="domain" description="AGC-kinase C-terminal" evidence="14">
    <location>
        <begin position="424"/>
        <end position="467"/>
    </location>
</feature>
<organism evidence="15">
    <name type="scientific">Amblyomma aureolatum</name>
    <dbReference type="NCBI Taxonomy" id="187763"/>
    <lineage>
        <taxon>Eukaryota</taxon>
        <taxon>Metazoa</taxon>
        <taxon>Ecdysozoa</taxon>
        <taxon>Arthropoda</taxon>
        <taxon>Chelicerata</taxon>
        <taxon>Arachnida</taxon>
        <taxon>Acari</taxon>
        <taxon>Parasitiformes</taxon>
        <taxon>Ixodida</taxon>
        <taxon>Ixodoidea</taxon>
        <taxon>Ixodidae</taxon>
        <taxon>Amblyomminae</taxon>
        <taxon>Amblyomma</taxon>
    </lineage>
</organism>
<dbReference type="Pfam" id="PF00069">
    <property type="entry name" value="Pkinase"/>
    <property type="match status" value="2"/>
</dbReference>
<dbReference type="EC" id="2.7.11.1" evidence="2"/>
<feature type="region of interest" description="Disordered" evidence="12">
    <location>
        <begin position="298"/>
        <end position="321"/>
    </location>
</feature>
<evidence type="ECO:0000256" key="8">
    <source>
        <dbReference type="ARBA" id="ARBA00022840"/>
    </source>
</evidence>
<dbReference type="PANTHER" id="PTHR24356:SF1">
    <property type="entry name" value="SERINE_THREONINE-PROTEIN KINASE GREATWALL"/>
    <property type="match status" value="1"/>
</dbReference>
<evidence type="ECO:0000256" key="4">
    <source>
        <dbReference type="ARBA" id="ARBA00022527"/>
    </source>
</evidence>
<dbReference type="InterPro" id="IPR037638">
    <property type="entry name" value="MASTL_STKc"/>
</dbReference>
<dbReference type="Gene3D" id="3.30.200.20">
    <property type="entry name" value="Phosphorylase Kinase, domain 1"/>
    <property type="match status" value="2"/>
</dbReference>
<evidence type="ECO:0000256" key="9">
    <source>
        <dbReference type="ARBA" id="ARBA00033099"/>
    </source>
</evidence>
<dbReference type="SMART" id="SM00220">
    <property type="entry name" value="S_TKc"/>
    <property type="match status" value="1"/>
</dbReference>
<dbReference type="PANTHER" id="PTHR24356">
    <property type="entry name" value="SERINE/THREONINE-PROTEIN KINASE"/>
    <property type="match status" value="1"/>
</dbReference>
<dbReference type="InterPro" id="IPR011009">
    <property type="entry name" value="Kinase-like_dom_sf"/>
</dbReference>
<dbReference type="InterPro" id="IPR050236">
    <property type="entry name" value="Ser_Thr_kinase_AGC"/>
</dbReference>
<feature type="domain" description="Protein kinase" evidence="13">
    <location>
        <begin position="12"/>
        <end position="423"/>
    </location>
</feature>
<evidence type="ECO:0000256" key="2">
    <source>
        <dbReference type="ARBA" id="ARBA00012513"/>
    </source>
</evidence>
<evidence type="ECO:0000256" key="5">
    <source>
        <dbReference type="ARBA" id="ARBA00022679"/>
    </source>
</evidence>
<dbReference type="EMBL" id="GFAC01005863">
    <property type="protein sequence ID" value="JAT93325.1"/>
    <property type="molecule type" value="mRNA"/>
</dbReference>